<feature type="domain" description="Reverse transcriptase" evidence="2">
    <location>
        <begin position="1"/>
        <end position="82"/>
    </location>
</feature>
<dbReference type="PROSITE" id="PS50878">
    <property type="entry name" value="RT_POL"/>
    <property type="match status" value="1"/>
</dbReference>
<evidence type="ECO:0000256" key="1">
    <source>
        <dbReference type="SAM" id="MobiDB-lite"/>
    </source>
</evidence>
<name>A0A1U7VJX0_NICSY</name>
<reference evidence="4" key="2">
    <citation type="submission" date="2025-08" db="UniProtKB">
        <authorList>
            <consortium name="RefSeq"/>
        </authorList>
    </citation>
    <scope>IDENTIFICATION</scope>
    <source>
        <tissue evidence="4">Leaf</tissue>
    </source>
</reference>
<dbReference type="AlphaFoldDB" id="A0A1U7VJX0"/>
<gene>
    <name evidence="4" type="primary">LOC104216787</name>
</gene>
<dbReference type="PANTHER" id="PTHR46238">
    <property type="entry name" value="REVERSE TRANSCRIPTASE DOMAIN-CONTAINING PROTEIN"/>
    <property type="match status" value="1"/>
</dbReference>
<evidence type="ECO:0000313" key="3">
    <source>
        <dbReference type="Proteomes" id="UP000189701"/>
    </source>
</evidence>
<dbReference type="InterPro" id="IPR000477">
    <property type="entry name" value="RT_dom"/>
</dbReference>
<evidence type="ECO:0000259" key="2">
    <source>
        <dbReference type="PROSITE" id="PS50878"/>
    </source>
</evidence>
<dbReference type="RefSeq" id="XP_009765221.1">
    <property type="nucleotide sequence ID" value="XM_009766919.1"/>
</dbReference>
<organism evidence="3 4">
    <name type="scientific">Nicotiana sylvestris</name>
    <name type="common">Wood tobacco</name>
    <name type="synonym">South American tobacco</name>
    <dbReference type="NCBI Taxonomy" id="4096"/>
    <lineage>
        <taxon>Eukaryota</taxon>
        <taxon>Viridiplantae</taxon>
        <taxon>Streptophyta</taxon>
        <taxon>Embryophyta</taxon>
        <taxon>Tracheophyta</taxon>
        <taxon>Spermatophyta</taxon>
        <taxon>Magnoliopsida</taxon>
        <taxon>eudicotyledons</taxon>
        <taxon>Gunneridae</taxon>
        <taxon>Pentapetalae</taxon>
        <taxon>asterids</taxon>
        <taxon>lamiids</taxon>
        <taxon>Solanales</taxon>
        <taxon>Solanaceae</taxon>
        <taxon>Nicotianoideae</taxon>
        <taxon>Nicotianeae</taxon>
        <taxon>Nicotiana</taxon>
    </lineage>
</organism>
<feature type="region of interest" description="Disordered" evidence="1">
    <location>
        <begin position="208"/>
        <end position="236"/>
    </location>
</feature>
<dbReference type="PANTHER" id="PTHR46238:SF8">
    <property type="entry name" value="ENDONUCLEASE_EXONUCLEASE_PHOSPHATASE DOMAIN-CONTAINING PROTEIN"/>
    <property type="match status" value="1"/>
</dbReference>
<feature type="compositionally biased region" description="Basic residues" evidence="1">
    <location>
        <begin position="219"/>
        <end position="236"/>
    </location>
</feature>
<reference evidence="3" key="1">
    <citation type="journal article" date="2013" name="Genome Biol.">
        <title>Reference genomes and transcriptomes of Nicotiana sylvestris and Nicotiana tomentosiformis.</title>
        <authorList>
            <person name="Sierro N."/>
            <person name="Battey J.N."/>
            <person name="Ouadi S."/>
            <person name="Bovet L."/>
            <person name="Goepfert S."/>
            <person name="Bakaher N."/>
            <person name="Peitsch M.C."/>
            <person name="Ivanov N.V."/>
        </authorList>
    </citation>
    <scope>NUCLEOTIDE SEQUENCE [LARGE SCALE GENOMIC DNA]</scope>
</reference>
<proteinExistence type="predicted"/>
<accession>A0A1U7VJX0</accession>
<protein>
    <submittedName>
        <fullName evidence="4">Uncharacterized protein LOC104216787</fullName>
    </submittedName>
</protein>
<evidence type="ECO:0000313" key="4">
    <source>
        <dbReference type="RefSeq" id="XP_009765221.1"/>
    </source>
</evidence>
<sequence length="267" mass="30168">MPWCMLFANDIVMIDESQVGVKERLEVWRQTLESKGFKLSRTKTEYLECKFSAGQGEVDVDVSLESQVILSKGNFKYLGSVIHGGGEIYEYYSCRKLIGSCGGRSSYYNVSNNVYEFDRSNEVEDMERDARIMDIMRQVAEQQNENQKAIMDMIRQVTEQQVLDALAIKKLQARMDELMANFQEEHIPVLDHIDQSLGLLPSVHRIPKHPEPLVTAPTRGRRRGQGCARGRGRGRAQPRAQAVALAAEPQVDFDDEFLAQTIPAGPS</sequence>
<dbReference type="Proteomes" id="UP000189701">
    <property type="component" value="Unplaced"/>
</dbReference>
<keyword evidence="3" id="KW-1185">Reference proteome</keyword>